<comment type="caution">
    <text evidence="1">The sequence shown here is derived from an EMBL/GenBank/DDBJ whole genome shotgun (WGS) entry which is preliminary data.</text>
</comment>
<dbReference type="EMBL" id="JAIQCV010000002">
    <property type="protein sequence ID" value="KAH1122192.1"/>
    <property type="molecule type" value="Genomic_DNA"/>
</dbReference>
<protein>
    <submittedName>
        <fullName evidence="1">Uncharacterized protein</fullName>
    </submittedName>
</protein>
<dbReference type="AlphaFoldDB" id="A0A9D4AH04"/>
<keyword evidence="2" id="KW-1185">Reference proteome</keyword>
<name>A0A9D4AH04_9ROSI</name>
<evidence type="ECO:0000313" key="2">
    <source>
        <dbReference type="Proteomes" id="UP000828251"/>
    </source>
</evidence>
<accession>A0A9D4AH04</accession>
<organism evidence="1 2">
    <name type="scientific">Gossypium stocksii</name>
    <dbReference type="NCBI Taxonomy" id="47602"/>
    <lineage>
        <taxon>Eukaryota</taxon>
        <taxon>Viridiplantae</taxon>
        <taxon>Streptophyta</taxon>
        <taxon>Embryophyta</taxon>
        <taxon>Tracheophyta</taxon>
        <taxon>Spermatophyta</taxon>
        <taxon>Magnoliopsida</taxon>
        <taxon>eudicotyledons</taxon>
        <taxon>Gunneridae</taxon>
        <taxon>Pentapetalae</taxon>
        <taxon>rosids</taxon>
        <taxon>malvids</taxon>
        <taxon>Malvales</taxon>
        <taxon>Malvaceae</taxon>
        <taxon>Malvoideae</taxon>
        <taxon>Gossypium</taxon>
    </lineage>
</organism>
<dbReference type="Proteomes" id="UP000828251">
    <property type="component" value="Unassembled WGS sequence"/>
</dbReference>
<sequence>MSLFLYFSSSNMPRMRGANGRLLPCCSLWEHASKTPIEAKVGLYTINLLHEYGIAPRKLYGFSWWIALSYFINYHHQNEVSKLIIFQSLYLLKRTIGTGCGKTQLKRLLTRSSLIIEDLFNVRNVFLYCLEGCSPNGYRSSDSRKVTKALGVVVESWSWPHEIYGNFNNND</sequence>
<reference evidence="1 2" key="1">
    <citation type="journal article" date="2021" name="Plant Biotechnol. J.">
        <title>Multi-omics assisted identification of the key and species-specific regulatory components of drought-tolerant mechanisms in Gossypium stocksii.</title>
        <authorList>
            <person name="Yu D."/>
            <person name="Ke L."/>
            <person name="Zhang D."/>
            <person name="Wu Y."/>
            <person name="Sun Y."/>
            <person name="Mei J."/>
            <person name="Sun J."/>
            <person name="Sun Y."/>
        </authorList>
    </citation>
    <scope>NUCLEOTIDE SEQUENCE [LARGE SCALE GENOMIC DNA]</scope>
    <source>
        <strain evidence="2">cv. E1</strain>
        <tissue evidence="1">Leaf</tissue>
    </source>
</reference>
<evidence type="ECO:0000313" key="1">
    <source>
        <dbReference type="EMBL" id="KAH1122192.1"/>
    </source>
</evidence>
<proteinExistence type="predicted"/>
<gene>
    <name evidence="1" type="ORF">J1N35_005352</name>
</gene>